<evidence type="ECO:0000313" key="7">
    <source>
        <dbReference type="EMBL" id="SJL01688.1"/>
    </source>
</evidence>
<evidence type="ECO:0000256" key="4">
    <source>
        <dbReference type="ARBA" id="ARBA00022917"/>
    </source>
</evidence>
<evidence type="ECO:0000259" key="6">
    <source>
        <dbReference type="Pfam" id="PF08938"/>
    </source>
</evidence>
<keyword evidence="8" id="KW-1185">Reference proteome</keyword>
<feature type="compositionally biased region" description="Low complexity" evidence="5">
    <location>
        <begin position="436"/>
        <end position="449"/>
    </location>
</feature>
<feature type="domain" description="HBS1-like protein N-terminal" evidence="6">
    <location>
        <begin position="20"/>
        <end position="90"/>
    </location>
</feature>
<dbReference type="OrthoDB" id="342024at2759"/>
<evidence type="ECO:0000256" key="3">
    <source>
        <dbReference type="ARBA" id="ARBA00022801"/>
    </source>
</evidence>
<accession>A0A284QYZ6</accession>
<feature type="compositionally biased region" description="Polar residues" evidence="5">
    <location>
        <begin position="269"/>
        <end position="284"/>
    </location>
</feature>
<gene>
    <name evidence="7" type="ORF">ARMOST_05011</name>
</gene>
<dbReference type="STRING" id="47428.A0A284QYZ6"/>
<dbReference type="GO" id="GO:0005737">
    <property type="term" value="C:cytoplasm"/>
    <property type="evidence" value="ECO:0007669"/>
    <property type="project" value="UniProtKB-SubCell"/>
</dbReference>
<evidence type="ECO:0000256" key="5">
    <source>
        <dbReference type="SAM" id="MobiDB-lite"/>
    </source>
</evidence>
<keyword evidence="2" id="KW-0963">Cytoplasm</keyword>
<keyword evidence="4" id="KW-0648">Protein biosynthesis</keyword>
<feature type="compositionally biased region" description="Low complexity" evidence="5">
    <location>
        <begin position="396"/>
        <end position="407"/>
    </location>
</feature>
<dbReference type="GO" id="GO:0006412">
    <property type="term" value="P:translation"/>
    <property type="evidence" value="ECO:0007669"/>
    <property type="project" value="UniProtKB-KW"/>
</dbReference>
<feature type="region of interest" description="Disordered" evidence="5">
    <location>
        <begin position="188"/>
        <end position="474"/>
    </location>
</feature>
<feature type="compositionally biased region" description="Polar residues" evidence="5">
    <location>
        <begin position="657"/>
        <end position="670"/>
    </location>
</feature>
<feature type="compositionally biased region" description="Low complexity" evidence="5">
    <location>
        <begin position="328"/>
        <end position="339"/>
    </location>
</feature>
<dbReference type="AlphaFoldDB" id="A0A284QYZ6"/>
<dbReference type="Pfam" id="PF08938">
    <property type="entry name" value="HBS1_N"/>
    <property type="match status" value="1"/>
</dbReference>
<feature type="compositionally biased region" description="Basic residues" evidence="5">
    <location>
        <begin position="585"/>
        <end position="602"/>
    </location>
</feature>
<dbReference type="EMBL" id="FUEG01000003">
    <property type="protein sequence ID" value="SJL01688.1"/>
    <property type="molecule type" value="Genomic_DNA"/>
</dbReference>
<comment type="subcellular location">
    <subcellularLocation>
        <location evidence="1">Cytoplasm</location>
    </subcellularLocation>
</comment>
<feature type="compositionally biased region" description="Basic and acidic residues" evidence="5">
    <location>
        <begin position="603"/>
        <end position="616"/>
    </location>
</feature>
<evidence type="ECO:0000313" key="8">
    <source>
        <dbReference type="Proteomes" id="UP000219338"/>
    </source>
</evidence>
<feature type="region of interest" description="Disordered" evidence="5">
    <location>
        <begin position="585"/>
        <end position="670"/>
    </location>
</feature>
<reference evidence="8" key="1">
    <citation type="journal article" date="2017" name="Nat. Ecol. Evol.">
        <title>Genome expansion and lineage-specific genetic innovations in the forest pathogenic fungi Armillaria.</title>
        <authorList>
            <person name="Sipos G."/>
            <person name="Prasanna A.N."/>
            <person name="Walter M.C."/>
            <person name="O'Connor E."/>
            <person name="Balint B."/>
            <person name="Krizsan K."/>
            <person name="Kiss B."/>
            <person name="Hess J."/>
            <person name="Varga T."/>
            <person name="Slot J."/>
            <person name="Riley R."/>
            <person name="Boka B."/>
            <person name="Rigling D."/>
            <person name="Barry K."/>
            <person name="Lee J."/>
            <person name="Mihaltcheva S."/>
            <person name="LaButti K."/>
            <person name="Lipzen A."/>
            <person name="Waldron R."/>
            <person name="Moloney N.M."/>
            <person name="Sperisen C."/>
            <person name="Kredics L."/>
            <person name="Vagvoelgyi C."/>
            <person name="Patrignani A."/>
            <person name="Fitzpatrick D."/>
            <person name="Nagy I."/>
            <person name="Doyle S."/>
            <person name="Anderson J.B."/>
            <person name="Grigoriev I.V."/>
            <person name="Gueldener U."/>
            <person name="Muensterkoetter M."/>
            <person name="Nagy L.G."/>
        </authorList>
    </citation>
    <scope>NUCLEOTIDE SEQUENCE [LARGE SCALE GENOMIC DNA]</scope>
    <source>
        <strain evidence="8">C18/9</strain>
    </source>
</reference>
<dbReference type="GO" id="GO:0016787">
    <property type="term" value="F:hydrolase activity"/>
    <property type="evidence" value="ECO:0007669"/>
    <property type="project" value="UniProtKB-KW"/>
</dbReference>
<protein>
    <recommendedName>
        <fullName evidence="6">HBS1-like protein N-terminal domain-containing protein</fullName>
    </recommendedName>
</protein>
<feature type="region of interest" description="Disordered" evidence="5">
    <location>
        <begin position="151"/>
        <end position="173"/>
    </location>
</feature>
<proteinExistence type="predicted"/>
<evidence type="ECO:0000256" key="1">
    <source>
        <dbReference type="ARBA" id="ARBA00004496"/>
    </source>
</evidence>
<dbReference type="InterPro" id="IPR015033">
    <property type="entry name" value="HBS1-like_N"/>
</dbReference>
<name>A0A284QYZ6_ARMOS</name>
<keyword evidence="3" id="KW-0378">Hydrolase</keyword>
<evidence type="ECO:0000256" key="2">
    <source>
        <dbReference type="ARBA" id="ARBA00022490"/>
    </source>
</evidence>
<feature type="compositionally biased region" description="Low complexity" evidence="5">
    <location>
        <begin position="241"/>
        <end position="252"/>
    </location>
</feature>
<dbReference type="OMA" id="DTHHETH"/>
<organism evidence="7 8">
    <name type="scientific">Armillaria ostoyae</name>
    <name type="common">Armillaria root rot fungus</name>
    <dbReference type="NCBI Taxonomy" id="47428"/>
    <lineage>
        <taxon>Eukaryota</taxon>
        <taxon>Fungi</taxon>
        <taxon>Dikarya</taxon>
        <taxon>Basidiomycota</taxon>
        <taxon>Agaricomycotina</taxon>
        <taxon>Agaricomycetes</taxon>
        <taxon>Agaricomycetidae</taxon>
        <taxon>Agaricales</taxon>
        <taxon>Marasmiineae</taxon>
        <taxon>Physalacriaceae</taxon>
        <taxon>Armillaria</taxon>
    </lineage>
</organism>
<sequence>MVIRAAHIPFKLLLTRWNPDELDDDALSDGGDEEMTEQEQAELNATFEQVRDVIGDEDTTGISEREIKEYLWDCFFKVDQTVEWALDEQERRRLARERKDTQGVPTVVLDENPYSSEMPLYYERSRVPLIVLAQQQMQEQDEMQRQDYEPVMDDDMSSQPSQPPRLSPESTSPKFYSNIVWADDKDTHHETHVSENPNSIPPSPSESVVRRLSQYSPPPSLPRSDSRSSMSTAHAPSVSVPPIDTIPEIPDTNSRSTRHAPAPVKKVSKLSQLAANARASNMSLARTERSGPSGSAIDEGSVRTWPALRPAATSIPPSPSPRPETHMSVKSSAPSSTSSIIRKAIQTAMELEALDNAPPKVPPKDPPRDLTPAPTDPVPTSNGPTPAPSQPRSLEPRTPTPSMSPRRALSINRPAAPTPSKKAALPSPDTVRKPSKLALLAQSKAAPKAVTRPIPTKGPSILDSDIGRKPKPGQHFTKYLAPVANGDTVTTAITYSYESLRTLTDPKRPPEEAPYVVTLEEALEKKPSKLAAKIRKLQEKHRSIVLPEHEEVELPSTSPLFLPSSAPRALPSAFATILVDDLASSKHKVKGHHKSKTKHRRQGSAEEGIRHSREEAAPIVPGLTSPAAFKFDEPSPDDVVMRARQGSSLANKGALPSTAQRTKASSSTKA</sequence>
<dbReference type="Proteomes" id="UP000219338">
    <property type="component" value="Unassembled WGS sequence"/>
</dbReference>